<sequence>MDALTLFGSVLANMINKPILASKGILRFAIKDYHESVKHEKMEFEDWIIIFSDFLAPRLERFKISNSKDICIELKKVLEKNKSILVVGRV</sequence>
<proteinExistence type="predicted"/>
<dbReference type="EMBL" id="CP104013">
    <property type="protein sequence ID" value="UYP44353.1"/>
    <property type="molecule type" value="Genomic_DNA"/>
</dbReference>
<keyword evidence="2" id="KW-1185">Reference proteome</keyword>
<evidence type="ECO:0000313" key="1">
    <source>
        <dbReference type="EMBL" id="UYP44353.1"/>
    </source>
</evidence>
<organism evidence="1 2">
    <name type="scientific">Candidatus Lokiarchaeum ossiferum</name>
    <dbReference type="NCBI Taxonomy" id="2951803"/>
    <lineage>
        <taxon>Archaea</taxon>
        <taxon>Promethearchaeati</taxon>
        <taxon>Promethearchaeota</taxon>
        <taxon>Promethearchaeia</taxon>
        <taxon>Promethearchaeales</taxon>
        <taxon>Promethearchaeaceae</taxon>
        <taxon>Candidatus Lokiarchaeum</taxon>
    </lineage>
</organism>
<evidence type="ECO:0000313" key="2">
    <source>
        <dbReference type="Proteomes" id="UP001208689"/>
    </source>
</evidence>
<reference evidence="1" key="1">
    <citation type="submission" date="2022-09" db="EMBL/GenBank/DDBJ databases">
        <title>Actin cytoskeleton and complex cell architecture in an #Asgard archaeon.</title>
        <authorList>
            <person name="Ponce Toledo R.I."/>
            <person name="Schleper C."/>
            <person name="Rodrigues Oliveira T."/>
            <person name="Wollweber F."/>
            <person name="Xu J."/>
            <person name="Rittmann S."/>
            <person name="Klingl A."/>
            <person name="Pilhofer M."/>
        </authorList>
    </citation>
    <scope>NUCLEOTIDE SEQUENCE</scope>
    <source>
        <strain evidence="1">B-35</strain>
    </source>
</reference>
<accession>A0ABY6HLG6</accession>
<protein>
    <submittedName>
        <fullName evidence="1">Uncharacterized protein</fullName>
    </submittedName>
</protein>
<gene>
    <name evidence="1" type="ORF">NEF87_000638</name>
</gene>
<dbReference type="Proteomes" id="UP001208689">
    <property type="component" value="Chromosome"/>
</dbReference>
<name>A0ABY6HLG6_9ARCH</name>